<dbReference type="InterPro" id="IPR001647">
    <property type="entry name" value="HTH_TetR"/>
</dbReference>
<comment type="caution">
    <text evidence="4">The sequence shown here is derived from an EMBL/GenBank/DDBJ whole genome shotgun (WGS) entry which is preliminary data.</text>
</comment>
<proteinExistence type="predicted"/>
<evidence type="ECO:0000259" key="3">
    <source>
        <dbReference type="PROSITE" id="PS50977"/>
    </source>
</evidence>
<dbReference type="GO" id="GO:0000976">
    <property type="term" value="F:transcription cis-regulatory region binding"/>
    <property type="evidence" value="ECO:0007669"/>
    <property type="project" value="TreeGrafter"/>
</dbReference>
<keyword evidence="5" id="KW-1185">Reference proteome</keyword>
<dbReference type="InterPro" id="IPR009057">
    <property type="entry name" value="Homeodomain-like_sf"/>
</dbReference>
<dbReference type="AlphaFoldDB" id="G7H2J3"/>
<reference evidence="4 5" key="1">
    <citation type="submission" date="2011-11" db="EMBL/GenBank/DDBJ databases">
        <title>Whole genome shotgun sequence of Gordonia araii NBRC 100433.</title>
        <authorList>
            <person name="Yoshida Y."/>
            <person name="Hosoyama A."/>
            <person name="Tsuchikane K."/>
            <person name="Katsumata H."/>
            <person name="Yamazaki S."/>
            <person name="Fujita N."/>
        </authorList>
    </citation>
    <scope>NUCLEOTIDE SEQUENCE [LARGE SCALE GENOMIC DNA]</scope>
    <source>
        <strain evidence="4 5">NBRC 100433</strain>
    </source>
</reference>
<evidence type="ECO:0000256" key="2">
    <source>
        <dbReference type="PROSITE-ProRule" id="PRU00335"/>
    </source>
</evidence>
<dbReference type="RefSeq" id="WP_007322143.1">
    <property type="nucleotide sequence ID" value="NZ_BAEE01000051.1"/>
</dbReference>
<dbReference type="Proteomes" id="UP000035088">
    <property type="component" value="Unassembled WGS sequence"/>
</dbReference>
<sequence>MRTHGWGGHPPGDDEEAVARILAATREVIDEKGASTSLADVARQLGVTRQTVYRYFPSTGDLLAATAMGAVGGLLDRIAATLRGFTRPDEAVVAGLVAVMDGLAADDYVGLVLRGDQLSLPVVGDFTSEVGREFARSMMGRMAVDWPSWGLKEPQLADISEIILRTLQSLVLDDGERDPTALAEFLDRWVGAAIREMCEFRPS</sequence>
<feature type="DNA-binding region" description="H-T-H motif" evidence="2">
    <location>
        <begin position="37"/>
        <end position="56"/>
    </location>
</feature>
<dbReference type="PRINTS" id="PR00455">
    <property type="entry name" value="HTHTETR"/>
</dbReference>
<gene>
    <name evidence="4" type="ORF">GOARA_051_00120</name>
</gene>
<dbReference type="Gene3D" id="1.10.357.10">
    <property type="entry name" value="Tetracycline Repressor, domain 2"/>
    <property type="match status" value="1"/>
</dbReference>
<dbReference type="InterPro" id="IPR050109">
    <property type="entry name" value="HTH-type_TetR-like_transc_reg"/>
</dbReference>
<evidence type="ECO:0000256" key="1">
    <source>
        <dbReference type="ARBA" id="ARBA00023125"/>
    </source>
</evidence>
<keyword evidence="1 2" id="KW-0238">DNA-binding</keyword>
<dbReference type="SUPFAM" id="SSF46689">
    <property type="entry name" value="Homeodomain-like"/>
    <property type="match status" value="1"/>
</dbReference>
<dbReference type="PANTHER" id="PTHR30055:SF153">
    <property type="entry name" value="HTH-TYPE TRANSCRIPTIONAL REPRESSOR RV3405C"/>
    <property type="match status" value="1"/>
</dbReference>
<dbReference type="PROSITE" id="PS50977">
    <property type="entry name" value="HTH_TETR_2"/>
    <property type="match status" value="1"/>
</dbReference>
<dbReference type="EMBL" id="BAEE01000051">
    <property type="protein sequence ID" value="GAB10068.1"/>
    <property type="molecule type" value="Genomic_DNA"/>
</dbReference>
<dbReference type="PANTHER" id="PTHR30055">
    <property type="entry name" value="HTH-TYPE TRANSCRIPTIONAL REGULATOR RUTR"/>
    <property type="match status" value="1"/>
</dbReference>
<feature type="domain" description="HTH tetR-type" evidence="3">
    <location>
        <begin position="15"/>
        <end position="74"/>
    </location>
</feature>
<dbReference type="STRING" id="1073574.GOARA_051_00120"/>
<evidence type="ECO:0000313" key="4">
    <source>
        <dbReference type="EMBL" id="GAB10068.1"/>
    </source>
</evidence>
<evidence type="ECO:0000313" key="5">
    <source>
        <dbReference type="Proteomes" id="UP000035088"/>
    </source>
</evidence>
<dbReference type="OrthoDB" id="3212503at2"/>
<dbReference type="Pfam" id="PF00440">
    <property type="entry name" value="TetR_N"/>
    <property type="match status" value="1"/>
</dbReference>
<protein>
    <submittedName>
        <fullName evidence="4">Putative TetR family transcriptional regulator</fullName>
    </submittedName>
</protein>
<dbReference type="GO" id="GO:0003700">
    <property type="term" value="F:DNA-binding transcription factor activity"/>
    <property type="evidence" value="ECO:0007669"/>
    <property type="project" value="TreeGrafter"/>
</dbReference>
<organism evidence="4 5">
    <name type="scientific">Gordonia araii NBRC 100433</name>
    <dbReference type="NCBI Taxonomy" id="1073574"/>
    <lineage>
        <taxon>Bacteria</taxon>
        <taxon>Bacillati</taxon>
        <taxon>Actinomycetota</taxon>
        <taxon>Actinomycetes</taxon>
        <taxon>Mycobacteriales</taxon>
        <taxon>Gordoniaceae</taxon>
        <taxon>Gordonia</taxon>
    </lineage>
</organism>
<name>G7H2J3_9ACTN</name>
<accession>G7H2J3</accession>